<accession>A0A8H4QHD2</accession>
<organism evidence="3 4">
    <name type="scientific">Cudoniella acicularis</name>
    <dbReference type="NCBI Taxonomy" id="354080"/>
    <lineage>
        <taxon>Eukaryota</taxon>
        <taxon>Fungi</taxon>
        <taxon>Dikarya</taxon>
        <taxon>Ascomycota</taxon>
        <taxon>Pezizomycotina</taxon>
        <taxon>Leotiomycetes</taxon>
        <taxon>Helotiales</taxon>
        <taxon>Tricladiaceae</taxon>
        <taxon>Cudoniella</taxon>
    </lineage>
</organism>
<feature type="domain" description="Heterokaryon incompatibility" evidence="2">
    <location>
        <begin position="176"/>
        <end position="313"/>
    </location>
</feature>
<dbReference type="OrthoDB" id="3557394at2759"/>
<dbReference type="EMBL" id="JAAMPI010002615">
    <property type="protein sequence ID" value="KAF4610417.1"/>
    <property type="molecule type" value="Genomic_DNA"/>
</dbReference>
<keyword evidence="4" id="KW-1185">Reference proteome</keyword>
<dbReference type="InterPro" id="IPR052895">
    <property type="entry name" value="HetReg/Transcr_Mod"/>
</dbReference>
<protein>
    <recommendedName>
        <fullName evidence="2">Heterokaryon incompatibility domain-containing protein</fullName>
    </recommendedName>
</protein>
<evidence type="ECO:0000313" key="3">
    <source>
        <dbReference type="EMBL" id="KAF4610417.1"/>
    </source>
</evidence>
<evidence type="ECO:0000313" key="4">
    <source>
        <dbReference type="Proteomes" id="UP000566819"/>
    </source>
</evidence>
<proteinExistence type="predicted"/>
<name>A0A8H4QHD2_9HELO</name>
<dbReference type="InterPro" id="IPR010730">
    <property type="entry name" value="HET"/>
</dbReference>
<evidence type="ECO:0000259" key="2">
    <source>
        <dbReference type="Pfam" id="PF06985"/>
    </source>
</evidence>
<dbReference type="Pfam" id="PF06985">
    <property type="entry name" value="HET"/>
    <property type="match status" value="1"/>
</dbReference>
<dbReference type="PANTHER" id="PTHR24148:SF64">
    <property type="entry name" value="HETEROKARYON INCOMPATIBILITY DOMAIN-CONTAINING PROTEIN"/>
    <property type="match status" value="1"/>
</dbReference>
<feature type="region of interest" description="Disordered" evidence="1">
    <location>
        <begin position="43"/>
        <end position="68"/>
    </location>
</feature>
<dbReference type="PANTHER" id="PTHR24148">
    <property type="entry name" value="ANKYRIN REPEAT DOMAIN-CONTAINING PROTEIN 39 HOMOLOG-RELATED"/>
    <property type="match status" value="1"/>
</dbReference>
<evidence type="ECO:0000256" key="1">
    <source>
        <dbReference type="SAM" id="MobiDB-lite"/>
    </source>
</evidence>
<comment type="caution">
    <text evidence="3">The sequence shown here is derived from an EMBL/GenBank/DDBJ whole genome shotgun (WGS) entry which is preliminary data.</text>
</comment>
<feature type="compositionally biased region" description="Basic and acidic residues" evidence="1">
    <location>
        <begin position="56"/>
        <end position="67"/>
    </location>
</feature>
<reference evidence="3 4" key="1">
    <citation type="submission" date="2020-03" db="EMBL/GenBank/DDBJ databases">
        <title>Draft Genome Sequence of Cudoniella acicularis.</title>
        <authorList>
            <person name="Buettner E."/>
            <person name="Kellner H."/>
        </authorList>
    </citation>
    <scope>NUCLEOTIDE SEQUENCE [LARGE SCALE GENOMIC DNA]</scope>
    <source>
        <strain evidence="3 4">DSM 108380</strain>
    </source>
</reference>
<gene>
    <name evidence="3" type="ORF">G7Y89_g15702</name>
</gene>
<dbReference type="AlphaFoldDB" id="A0A8H4QHD2"/>
<sequence>MEQERVVFLQKEAAKAVFSISQDKRAEKKAILELEDSSHVHRKGILLKSSPSDVNDTEKDERRKPERTGAVLRPNQTIGLRPTAPSFTLGSRLSNSLSGGIPSHVMGQSSPCSCYHSSTTCIPFCTLYANIPIPLASQFSNTSKPIIRLACLKPGLPKDPLECTLFSADLSIPTRFSALSYVWGDIKIRQPIIVNRRVVNVTQNLYSALSRLRKTHSSVVLWVDAICIDQQSLKERGSQVKEMPNIYGAAEEVIAWLGDGDQYTDVAMEYVSNHGGRKKPLDQRCNDLNFEIEVALNHLWSRSYWSRVWVVQELASSVRSRHRCIFHCGSKTVSYNVMRKFLTCLFKKVLVLGTDSVLNPRRMITLSSSSSRMSILEILWDSALLQSTDPRDRIYGIRGISPQYYQDTIKVDYTINFSTLCRKFMTYNIKKERSLDILCYFHLFPSLPGNQVPSWLCDLRYRHFGIAPFVYSASLNYKACAKITNNVLQAKGLRIGTVKERRGPLEEILSSNALNLLASNSLGMVLQTIESVQFETLKRRYPDESRKSLESKFMDLMAGNRQYEAEKTKISLSSRQLWDKVSGKVASGKEEWDEVDRQFRVVFERHETW</sequence>
<dbReference type="Proteomes" id="UP000566819">
    <property type="component" value="Unassembled WGS sequence"/>
</dbReference>